<dbReference type="NCBIfam" id="TIGR00654">
    <property type="entry name" value="PhzF_family"/>
    <property type="match status" value="1"/>
</dbReference>
<comment type="similarity">
    <text evidence="1">Belongs to the PhzF family.</text>
</comment>
<evidence type="ECO:0000313" key="5">
    <source>
        <dbReference type="Proteomes" id="UP000075663"/>
    </source>
</evidence>
<dbReference type="SUPFAM" id="SSF54506">
    <property type="entry name" value="Diaminopimelate epimerase-like"/>
    <property type="match status" value="1"/>
</dbReference>
<dbReference type="AlphaFoldDB" id="A0A150XMC3"/>
<evidence type="ECO:0000256" key="2">
    <source>
        <dbReference type="ARBA" id="ARBA00023235"/>
    </source>
</evidence>
<feature type="active site" evidence="3">
    <location>
        <position position="44"/>
    </location>
</feature>
<dbReference type="Gene3D" id="3.10.310.10">
    <property type="entry name" value="Diaminopimelate Epimerase, Chain A, domain 1"/>
    <property type="match status" value="2"/>
</dbReference>
<dbReference type="EMBL" id="LRPB01000048">
    <property type="protein sequence ID" value="KYG79854.1"/>
    <property type="molecule type" value="Genomic_DNA"/>
</dbReference>
<reference evidence="4 5" key="1">
    <citation type="submission" date="2016-01" db="EMBL/GenBank/DDBJ databases">
        <title>Genome sequencing of Roseivirga seohaensis SW-152.</title>
        <authorList>
            <person name="Selvaratnam C."/>
            <person name="Thevarajoo S."/>
            <person name="Goh K.M."/>
            <person name="Ee R."/>
            <person name="Chan K.-G."/>
            <person name="Chong C.S."/>
        </authorList>
    </citation>
    <scope>NUCLEOTIDE SEQUENCE [LARGE SCALE GENOMIC DNA]</scope>
    <source>
        <strain evidence="4 5">SW-152</strain>
    </source>
</reference>
<dbReference type="GO" id="GO:0005737">
    <property type="term" value="C:cytoplasm"/>
    <property type="evidence" value="ECO:0007669"/>
    <property type="project" value="TreeGrafter"/>
</dbReference>
<dbReference type="InterPro" id="IPR003719">
    <property type="entry name" value="Phenazine_PhzF-like"/>
</dbReference>
<dbReference type="PIRSF" id="PIRSF016184">
    <property type="entry name" value="PhzC_PhzF"/>
    <property type="match status" value="1"/>
</dbReference>
<comment type="caution">
    <text evidence="4">The sequence shown here is derived from an EMBL/GenBank/DDBJ whole genome shotgun (WGS) entry which is preliminary data.</text>
</comment>
<dbReference type="GO" id="GO:0016853">
    <property type="term" value="F:isomerase activity"/>
    <property type="evidence" value="ECO:0007669"/>
    <property type="project" value="UniProtKB-KW"/>
</dbReference>
<name>A0A150XMC3_9BACT</name>
<evidence type="ECO:0000256" key="1">
    <source>
        <dbReference type="ARBA" id="ARBA00008270"/>
    </source>
</evidence>
<evidence type="ECO:0000313" key="4">
    <source>
        <dbReference type="EMBL" id="KYG79854.1"/>
    </source>
</evidence>
<sequence>MKIYQVDSFTKEVFKGNPAAVAILNEAISDEAMQKIAVEMNLSETAFVKINEDYCDLRWFTPATEVPLCGHATLASAFALWKGGHWPKDKTIEFKTLSGSLFTSLDSNGLITMDFPANYATTTEGFDKTELESAFGFPIQEVLNYPAELILIFESEQAVLSANPDDAIIAKQAQNGVIVSALSDGGKYDFVSRYFAPNLGIKEDPVTGFMHTILTPYWADKTGKTSFKAFQASARTGEMQTELKGNRVILKGNAVMVFETDFIIPSNLNPINKIV</sequence>
<dbReference type="STRING" id="1914963.AWW67_11115"/>
<dbReference type="RefSeq" id="WP_062302877.1">
    <property type="nucleotide sequence ID" value="NZ_LRPB01000048.1"/>
</dbReference>
<gene>
    <name evidence="4" type="ORF">AWW67_11115</name>
</gene>
<dbReference type="Pfam" id="PF02567">
    <property type="entry name" value="PhzC-PhzF"/>
    <property type="match status" value="1"/>
</dbReference>
<evidence type="ECO:0008006" key="6">
    <source>
        <dbReference type="Google" id="ProtNLM"/>
    </source>
</evidence>
<dbReference type="PANTHER" id="PTHR13774">
    <property type="entry name" value="PHENAZINE BIOSYNTHESIS PROTEIN"/>
    <property type="match status" value="1"/>
</dbReference>
<organism evidence="4 5">
    <name type="scientific">Roseivirga seohaensis</name>
    <dbReference type="NCBI Taxonomy" id="1914963"/>
    <lineage>
        <taxon>Bacteria</taxon>
        <taxon>Pseudomonadati</taxon>
        <taxon>Bacteroidota</taxon>
        <taxon>Cytophagia</taxon>
        <taxon>Cytophagales</taxon>
        <taxon>Roseivirgaceae</taxon>
        <taxon>Roseivirga</taxon>
    </lineage>
</organism>
<protein>
    <recommendedName>
        <fullName evidence="6">Isomerase</fullName>
    </recommendedName>
</protein>
<dbReference type="PANTHER" id="PTHR13774:SF17">
    <property type="entry name" value="PHENAZINE BIOSYNTHESIS-LIKE DOMAIN-CONTAINING PROTEIN"/>
    <property type="match status" value="1"/>
</dbReference>
<accession>A0A150XMC3</accession>
<proteinExistence type="inferred from homology"/>
<dbReference type="Proteomes" id="UP000075663">
    <property type="component" value="Unassembled WGS sequence"/>
</dbReference>
<keyword evidence="2" id="KW-0413">Isomerase</keyword>
<evidence type="ECO:0000256" key="3">
    <source>
        <dbReference type="PIRSR" id="PIRSR016184-1"/>
    </source>
</evidence>